<evidence type="ECO:0000259" key="10">
    <source>
        <dbReference type="PROSITE" id="PS51384"/>
    </source>
</evidence>
<keyword evidence="6" id="KW-0274">FAD</keyword>
<keyword evidence="4" id="KW-0285">Flavoprotein</keyword>
<reference evidence="11 12" key="1">
    <citation type="submission" date="2020-08" db="EMBL/GenBank/DDBJ databases">
        <title>Genomic Encyclopedia of Type Strains, Phase IV (KMG-IV): sequencing the most valuable type-strain genomes for metagenomic binning, comparative biology and taxonomic classification.</title>
        <authorList>
            <person name="Goeker M."/>
        </authorList>
    </citation>
    <scope>NUCLEOTIDE SEQUENCE [LARGE SCALE GENOMIC DNA]</scope>
    <source>
        <strain evidence="11 12">DSM 103336</strain>
    </source>
</reference>
<dbReference type="EMBL" id="JACIJR010000003">
    <property type="protein sequence ID" value="MBB5729167.1"/>
    <property type="molecule type" value="Genomic_DNA"/>
</dbReference>
<dbReference type="GO" id="GO:0004324">
    <property type="term" value="F:ferredoxin-NADP+ reductase activity"/>
    <property type="evidence" value="ECO:0007669"/>
    <property type="project" value="UniProtKB-EC"/>
</dbReference>
<comment type="catalytic activity">
    <reaction evidence="9">
        <text>2 reduced [2Fe-2S]-[ferredoxin] + NADP(+) + H(+) = 2 oxidized [2Fe-2S]-[ferredoxin] + NADPH</text>
        <dbReference type="Rhea" id="RHEA:20125"/>
        <dbReference type="Rhea" id="RHEA-COMP:10000"/>
        <dbReference type="Rhea" id="RHEA-COMP:10001"/>
        <dbReference type="ChEBI" id="CHEBI:15378"/>
        <dbReference type="ChEBI" id="CHEBI:33737"/>
        <dbReference type="ChEBI" id="CHEBI:33738"/>
        <dbReference type="ChEBI" id="CHEBI:57783"/>
        <dbReference type="ChEBI" id="CHEBI:58349"/>
        <dbReference type="EC" id="1.18.1.2"/>
    </reaction>
</comment>
<evidence type="ECO:0000256" key="4">
    <source>
        <dbReference type="ARBA" id="ARBA00022630"/>
    </source>
</evidence>
<gene>
    <name evidence="11" type="ORF">FHS99_001645</name>
</gene>
<dbReference type="InterPro" id="IPR017927">
    <property type="entry name" value="FAD-bd_FR_type"/>
</dbReference>
<evidence type="ECO:0000313" key="11">
    <source>
        <dbReference type="EMBL" id="MBB5729167.1"/>
    </source>
</evidence>
<dbReference type="InterPro" id="IPR017938">
    <property type="entry name" value="Riboflavin_synthase-like_b-brl"/>
</dbReference>
<comment type="similarity">
    <text evidence="2">Belongs to the ferredoxin--NADP reductase type 1 family.</text>
</comment>
<dbReference type="OrthoDB" id="9784483at2"/>
<dbReference type="SUPFAM" id="SSF63380">
    <property type="entry name" value="Riboflavin synthase domain-like"/>
    <property type="match status" value="1"/>
</dbReference>
<feature type="domain" description="FAD-binding FR-type" evidence="10">
    <location>
        <begin position="22"/>
        <end position="129"/>
    </location>
</feature>
<protein>
    <recommendedName>
        <fullName evidence="3">ferredoxin--NADP(+) reductase</fullName>
        <ecNumber evidence="3">1.18.1.2</ecNumber>
    </recommendedName>
</protein>
<name>A0A7W9F163_9SPHN</name>
<proteinExistence type="inferred from homology"/>
<evidence type="ECO:0000256" key="3">
    <source>
        <dbReference type="ARBA" id="ARBA00013223"/>
    </source>
</evidence>
<dbReference type="RefSeq" id="WP_157174763.1">
    <property type="nucleotide sequence ID" value="NZ_BMJP01000002.1"/>
</dbReference>
<dbReference type="PANTHER" id="PTHR47878:SF1">
    <property type="entry name" value="FLAVODOXIN_FERREDOXIN--NADP REDUCTASE"/>
    <property type="match status" value="1"/>
</dbReference>
<keyword evidence="12" id="KW-1185">Reference proteome</keyword>
<evidence type="ECO:0000256" key="7">
    <source>
        <dbReference type="ARBA" id="ARBA00022857"/>
    </source>
</evidence>
<dbReference type="GO" id="GO:0000166">
    <property type="term" value="F:nucleotide binding"/>
    <property type="evidence" value="ECO:0007669"/>
    <property type="project" value="UniProtKB-KW"/>
</dbReference>
<comment type="cofactor">
    <cofactor evidence="1">
        <name>FAD</name>
        <dbReference type="ChEBI" id="CHEBI:57692"/>
    </cofactor>
</comment>
<dbReference type="InterPro" id="IPR033892">
    <property type="entry name" value="FNR_bac"/>
</dbReference>
<dbReference type="Gene3D" id="2.40.30.10">
    <property type="entry name" value="Translation factors"/>
    <property type="match status" value="1"/>
</dbReference>
<dbReference type="InterPro" id="IPR001433">
    <property type="entry name" value="OxRdtase_FAD/NAD-bd"/>
</dbReference>
<dbReference type="SUPFAM" id="SSF52343">
    <property type="entry name" value="Ferredoxin reductase-like, C-terminal NADP-linked domain"/>
    <property type="match status" value="1"/>
</dbReference>
<comment type="caution">
    <text evidence="11">The sequence shown here is derived from an EMBL/GenBank/DDBJ whole genome shotgun (WGS) entry which is preliminary data.</text>
</comment>
<dbReference type="GO" id="GO:0042167">
    <property type="term" value="P:heme catabolic process"/>
    <property type="evidence" value="ECO:0007669"/>
    <property type="project" value="TreeGrafter"/>
</dbReference>
<evidence type="ECO:0000256" key="6">
    <source>
        <dbReference type="ARBA" id="ARBA00022827"/>
    </source>
</evidence>
<dbReference type="EC" id="1.18.1.2" evidence="3"/>
<evidence type="ECO:0000256" key="2">
    <source>
        <dbReference type="ARBA" id="ARBA00008312"/>
    </source>
</evidence>
<dbReference type="AlphaFoldDB" id="A0A7W9F163"/>
<dbReference type="InterPro" id="IPR008333">
    <property type="entry name" value="Cbr1-like_FAD-bd_dom"/>
</dbReference>
<evidence type="ECO:0000256" key="8">
    <source>
        <dbReference type="ARBA" id="ARBA00023002"/>
    </source>
</evidence>
<dbReference type="Proteomes" id="UP000546701">
    <property type="component" value="Unassembled WGS sequence"/>
</dbReference>
<dbReference type="CDD" id="cd06195">
    <property type="entry name" value="FNR1"/>
    <property type="match status" value="1"/>
</dbReference>
<evidence type="ECO:0000256" key="1">
    <source>
        <dbReference type="ARBA" id="ARBA00001974"/>
    </source>
</evidence>
<dbReference type="Pfam" id="PF00175">
    <property type="entry name" value="NAD_binding_1"/>
    <property type="match status" value="1"/>
</dbReference>
<dbReference type="GO" id="GO:0034599">
    <property type="term" value="P:cellular response to oxidative stress"/>
    <property type="evidence" value="ECO:0007669"/>
    <property type="project" value="TreeGrafter"/>
</dbReference>
<keyword evidence="8 11" id="KW-0560">Oxidoreductase</keyword>
<dbReference type="PANTHER" id="PTHR47878">
    <property type="entry name" value="OXIDOREDUCTASE FAD/NAD(P)-BINDING DOMAIN PROTEIN"/>
    <property type="match status" value="1"/>
</dbReference>
<dbReference type="InterPro" id="IPR039261">
    <property type="entry name" value="FNR_nucleotide-bd"/>
</dbReference>
<dbReference type="Pfam" id="PF00970">
    <property type="entry name" value="FAD_binding_6"/>
    <property type="match status" value="1"/>
</dbReference>
<dbReference type="Gene3D" id="3.40.50.80">
    <property type="entry name" value="Nucleotide-binding domain of ferredoxin-NADP reductase (FNR) module"/>
    <property type="match status" value="1"/>
</dbReference>
<accession>A0A7W9F163</accession>
<evidence type="ECO:0000256" key="5">
    <source>
        <dbReference type="ARBA" id="ARBA00022741"/>
    </source>
</evidence>
<sequence>MTDPVAPSAIPLATAAAAPAATGLEPTTALSVENILWVRHWNEHLFSFAISRPASFRFRSGEFVMIGLPGPKGKPLLRAYSIASPAYSDELEFLSIAVEDGPLTSQLRHVQAGDQIYLGRKPTGTLVSDALLPGRRLFLISTGTGLAPFLSVARDPDIYDQFQEIVIVHSVRRVADLAYRTELEAAFADDPLIGEQAQDQLGYVPTVTREDFHTTGRIDALVASGKLFVPPLTGGREFDPAEDRIMLCGSMAMIKDFAGFLDGLGFTEGSNAAPGHYVIERAFVG</sequence>
<dbReference type="PROSITE" id="PS51384">
    <property type="entry name" value="FAD_FR"/>
    <property type="match status" value="1"/>
</dbReference>
<organism evidence="11 12">
    <name type="scientific">Sphingomonas prati</name>
    <dbReference type="NCBI Taxonomy" id="1843237"/>
    <lineage>
        <taxon>Bacteria</taxon>
        <taxon>Pseudomonadati</taxon>
        <taxon>Pseudomonadota</taxon>
        <taxon>Alphaproteobacteria</taxon>
        <taxon>Sphingomonadales</taxon>
        <taxon>Sphingomonadaceae</taxon>
        <taxon>Sphingomonas</taxon>
    </lineage>
</organism>
<keyword evidence="5" id="KW-0547">Nucleotide-binding</keyword>
<keyword evidence="7" id="KW-0521">NADP</keyword>
<evidence type="ECO:0000313" key="12">
    <source>
        <dbReference type="Proteomes" id="UP000546701"/>
    </source>
</evidence>
<dbReference type="InterPro" id="IPR051930">
    <property type="entry name" value="FNR_type-1"/>
</dbReference>
<evidence type="ECO:0000256" key="9">
    <source>
        <dbReference type="ARBA" id="ARBA00047776"/>
    </source>
</evidence>